<accession>A0A1W0A0J1</accession>
<evidence type="ECO:0000256" key="7">
    <source>
        <dbReference type="ARBA" id="ARBA00023237"/>
    </source>
</evidence>
<dbReference type="InterPro" id="IPR035992">
    <property type="entry name" value="Ricin_B-like_lectins"/>
</dbReference>
<keyword evidence="7" id="KW-0998">Cell outer membrane</keyword>
<sequence length="599" mass="67175">MRTKVKFVLTIALAASIKADWCNQAVVDWVNKCYAASGFSSSMYDFVTWGISSFENRVHLCYGDWPVCNDLVAFASTEAASCLLSTNSFTYSAASFSCYPAPPPRVQDIQFCTANQMIMSEYYSGLYTDVIHNTKNEKLTYNISSSTLQVASNGQCLENNNGQLHTATCDFNNKNQKWKYDISYPYNYNHRIVTADSSLCITTNPTKPGSPATLTSCDWSQSLATGQFFTSCSLFDEPYYTISNVNGKRISEWQTGLYFNTLANNLNELFYYDAYKQMLQSISNNQCLDSFLDTDGKYKLHTYPCDWKNPNQKWLVHSNNKTIEHATHTGQCLDGDPTYADHHLQMWSCTPNNINQQWNMGNCDIFLGHGFFVNIKKTFRCPAPPPAGSKSLFICTANNLILSEYYFQLYVNKLQNNDNEHFTYNPTTQTLSVASNTQCLEALPGATPTLITGPCDNNKATQKWTFANNRVINKGFDACLKTDPNLPGSQATVAACDYSNSLNPGQFFADCTSIVPNYVYITSTRGKRVSEYYSGLYFNTPSNNTNELFIWDTTHGMIKSMTSGGCLDSYLDANGKYQIHTYPCDVNNANQKWKASAPG</sequence>
<dbReference type="EMBL" id="JNBS01000851">
    <property type="protein sequence ID" value="OQS03540.1"/>
    <property type="molecule type" value="Genomic_DNA"/>
</dbReference>
<dbReference type="Pfam" id="PF00652">
    <property type="entry name" value="Ricin_B_lectin"/>
    <property type="match status" value="2"/>
</dbReference>
<keyword evidence="4" id="KW-0843">Virulence</keyword>
<comment type="subcellular location">
    <subcellularLocation>
        <location evidence="1">Cell outer membrane</location>
        <topology evidence="1">Lipid-anchor</topology>
    </subcellularLocation>
</comment>
<feature type="signal peptide" evidence="9">
    <location>
        <begin position="1"/>
        <end position="19"/>
    </location>
</feature>
<dbReference type="InterPro" id="IPR000772">
    <property type="entry name" value="Ricin_B_lectin"/>
</dbReference>
<keyword evidence="5" id="KW-0472">Membrane</keyword>
<dbReference type="Proteomes" id="UP000243217">
    <property type="component" value="Unassembled WGS sequence"/>
</dbReference>
<gene>
    <name evidence="11" type="ORF">THRCLA_04142</name>
</gene>
<evidence type="ECO:0000313" key="11">
    <source>
        <dbReference type="EMBL" id="OQS03540.1"/>
    </source>
</evidence>
<evidence type="ECO:0000256" key="5">
    <source>
        <dbReference type="ARBA" id="ARBA00023136"/>
    </source>
</evidence>
<dbReference type="Gene3D" id="2.80.10.50">
    <property type="match status" value="4"/>
</dbReference>
<dbReference type="OrthoDB" id="2564904at2759"/>
<dbReference type="InterPro" id="IPR003558">
    <property type="entry name" value="CDtoxinA/C"/>
</dbReference>
<dbReference type="STRING" id="74557.A0A1W0A0J1"/>
<keyword evidence="12" id="KW-1185">Reference proteome</keyword>
<protein>
    <recommendedName>
        <fullName evidence="10">Ricin B lectin domain-containing protein</fullName>
    </recommendedName>
</protein>
<feature type="domain" description="Ricin B lectin" evidence="10">
    <location>
        <begin position="427"/>
        <end position="596"/>
    </location>
</feature>
<keyword evidence="2" id="KW-0800">Toxin</keyword>
<keyword evidence="6" id="KW-0564">Palmitate</keyword>
<keyword evidence="8" id="KW-0449">Lipoprotein</keyword>
<evidence type="ECO:0000256" key="3">
    <source>
        <dbReference type="ARBA" id="ARBA00022729"/>
    </source>
</evidence>
<dbReference type="SUPFAM" id="SSF50370">
    <property type="entry name" value="Ricin B-like lectins"/>
    <property type="match status" value="3"/>
</dbReference>
<dbReference type="SMART" id="SM00458">
    <property type="entry name" value="RICIN"/>
    <property type="match status" value="2"/>
</dbReference>
<reference evidence="11 12" key="1">
    <citation type="journal article" date="2014" name="Genome Biol. Evol.">
        <title>The secreted proteins of Achlya hypogyna and Thraustotheca clavata identify the ancestral oomycete secretome and reveal gene acquisitions by horizontal gene transfer.</title>
        <authorList>
            <person name="Misner I."/>
            <person name="Blouin N."/>
            <person name="Leonard G."/>
            <person name="Richards T.A."/>
            <person name="Lane C.E."/>
        </authorList>
    </citation>
    <scope>NUCLEOTIDE SEQUENCE [LARGE SCALE GENOMIC DNA]</scope>
    <source>
        <strain evidence="11 12">ATCC 34112</strain>
    </source>
</reference>
<evidence type="ECO:0000256" key="9">
    <source>
        <dbReference type="SAM" id="SignalP"/>
    </source>
</evidence>
<evidence type="ECO:0000256" key="6">
    <source>
        <dbReference type="ARBA" id="ARBA00023139"/>
    </source>
</evidence>
<evidence type="ECO:0000256" key="4">
    <source>
        <dbReference type="ARBA" id="ARBA00023026"/>
    </source>
</evidence>
<dbReference type="PROSITE" id="PS50231">
    <property type="entry name" value="RICIN_B_LECTIN"/>
    <property type="match status" value="3"/>
</dbReference>
<organism evidence="11 12">
    <name type="scientific">Thraustotheca clavata</name>
    <dbReference type="NCBI Taxonomy" id="74557"/>
    <lineage>
        <taxon>Eukaryota</taxon>
        <taxon>Sar</taxon>
        <taxon>Stramenopiles</taxon>
        <taxon>Oomycota</taxon>
        <taxon>Saprolegniomycetes</taxon>
        <taxon>Saprolegniales</taxon>
        <taxon>Achlyaceae</taxon>
        <taxon>Thraustotheca</taxon>
    </lineage>
</organism>
<evidence type="ECO:0000313" key="12">
    <source>
        <dbReference type="Proteomes" id="UP000243217"/>
    </source>
</evidence>
<comment type="caution">
    <text evidence="11">The sequence shown here is derived from an EMBL/GenBank/DDBJ whole genome shotgun (WGS) entry which is preliminary data.</text>
</comment>
<evidence type="ECO:0000256" key="2">
    <source>
        <dbReference type="ARBA" id="ARBA00022656"/>
    </source>
</evidence>
<evidence type="ECO:0000256" key="8">
    <source>
        <dbReference type="ARBA" id="ARBA00023288"/>
    </source>
</evidence>
<dbReference type="Pfam" id="PF03498">
    <property type="entry name" value="CDtoxinA"/>
    <property type="match status" value="1"/>
</dbReference>
<keyword evidence="3 9" id="KW-0732">Signal</keyword>
<dbReference type="AlphaFoldDB" id="A0A1W0A0J1"/>
<proteinExistence type="predicted"/>
<evidence type="ECO:0000256" key="1">
    <source>
        <dbReference type="ARBA" id="ARBA00004459"/>
    </source>
</evidence>
<feature type="chain" id="PRO_5012506463" description="Ricin B lectin domain-containing protein" evidence="9">
    <location>
        <begin position="20"/>
        <end position="599"/>
    </location>
</feature>
<feature type="domain" description="Ricin B lectin" evidence="10">
    <location>
        <begin position="237"/>
        <end position="361"/>
    </location>
</feature>
<evidence type="ECO:0000259" key="10">
    <source>
        <dbReference type="SMART" id="SM00458"/>
    </source>
</evidence>
<name>A0A1W0A0J1_9STRA</name>
<dbReference type="GO" id="GO:0090729">
    <property type="term" value="F:toxin activity"/>
    <property type="evidence" value="ECO:0007669"/>
    <property type="project" value="UniProtKB-KW"/>
</dbReference>